<dbReference type="GO" id="GO:0003677">
    <property type="term" value="F:DNA binding"/>
    <property type="evidence" value="ECO:0007669"/>
    <property type="project" value="UniProtKB-KW"/>
</dbReference>
<evidence type="ECO:0000256" key="2">
    <source>
        <dbReference type="ARBA" id="ARBA00023125"/>
    </source>
</evidence>
<dbReference type="PANTHER" id="PTHR30136:SF35">
    <property type="entry name" value="HTH-TYPE TRANSCRIPTIONAL REGULATOR RV1719"/>
    <property type="match status" value="1"/>
</dbReference>
<evidence type="ECO:0000313" key="6">
    <source>
        <dbReference type="EMBL" id="PXW43971.1"/>
    </source>
</evidence>
<dbReference type="EMBL" id="QJJG01000010">
    <property type="protein sequence ID" value="PXW43971.1"/>
    <property type="molecule type" value="Genomic_DNA"/>
</dbReference>
<sequence>MAKVKSAERSFRLLELIASHREGLSFTDLQTSLDIPRSSAHSLIQEFLDNDYLLYMPDTRLYHAGLALIKIAANCIESTDLVRDLRLLTAFLSKRLGKTSHAAILDGKQVVYLAKALAQDDLSLMRHIGNHLPAHCTAVGKVLLSQYRDEELVQLYGDAPLEKMTVDSISSLPVLLAELRQVREQGYAIEQREANERAACVALPIYSSNGKMVAAFSVTFLAYEWESLVLEDILPVMKECRILAQ</sequence>
<dbReference type="InterPro" id="IPR036388">
    <property type="entry name" value="WH-like_DNA-bd_sf"/>
</dbReference>
<evidence type="ECO:0000313" key="7">
    <source>
        <dbReference type="Proteomes" id="UP000247485"/>
    </source>
</evidence>
<organism evidence="6 7">
    <name type="scientific">Klebsiella oxytoca</name>
    <dbReference type="NCBI Taxonomy" id="571"/>
    <lineage>
        <taxon>Bacteria</taxon>
        <taxon>Pseudomonadati</taxon>
        <taxon>Pseudomonadota</taxon>
        <taxon>Gammaproteobacteria</taxon>
        <taxon>Enterobacterales</taxon>
        <taxon>Enterobacteriaceae</taxon>
        <taxon>Klebsiella/Raoultella group</taxon>
        <taxon>Klebsiella</taxon>
    </lineage>
</organism>
<keyword evidence="2" id="KW-0238">DNA-binding</keyword>
<name>A0A318FNS7_KLEOX</name>
<accession>A0A318FNS7</accession>
<dbReference type="RefSeq" id="WP_110274678.1">
    <property type="nucleotide sequence ID" value="NZ_QJJG01000010.1"/>
</dbReference>
<feature type="domain" description="IclR-ED" evidence="5">
    <location>
        <begin position="67"/>
        <end position="245"/>
    </location>
</feature>
<dbReference type="InterPro" id="IPR029016">
    <property type="entry name" value="GAF-like_dom_sf"/>
</dbReference>
<reference evidence="6 7" key="1">
    <citation type="submission" date="2018-05" db="EMBL/GenBank/DDBJ databases">
        <title>Freshwater and sediment microbial communities from various areas in North America, analyzing microbe dynamics in response to fracking.</title>
        <authorList>
            <person name="Lamendella R."/>
        </authorList>
    </citation>
    <scope>NUCLEOTIDE SEQUENCE [LARGE SCALE GENOMIC DNA]</scope>
    <source>
        <strain evidence="6 7">67</strain>
    </source>
</reference>
<dbReference type="InterPro" id="IPR050707">
    <property type="entry name" value="HTH_MetabolicPath_Reg"/>
</dbReference>
<proteinExistence type="predicted"/>
<dbReference type="PROSITE" id="PS51077">
    <property type="entry name" value="HTH_ICLR"/>
    <property type="match status" value="1"/>
</dbReference>
<evidence type="ECO:0000259" key="5">
    <source>
        <dbReference type="PROSITE" id="PS51078"/>
    </source>
</evidence>
<dbReference type="SMART" id="SM00346">
    <property type="entry name" value="HTH_ICLR"/>
    <property type="match status" value="1"/>
</dbReference>
<evidence type="ECO:0000256" key="3">
    <source>
        <dbReference type="ARBA" id="ARBA00023163"/>
    </source>
</evidence>
<evidence type="ECO:0000256" key="1">
    <source>
        <dbReference type="ARBA" id="ARBA00023015"/>
    </source>
</evidence>
<dbReference type="Pfam" id="PF01614">
    <property type="entry name" value="IclR_C"/>
    <property type="match status" value="1"/>
</dbReference>
<feature type="domain" description="HTH iclR-type" evidence="4">
    <location>
        <begin position="4"/>
        <end position="66"/>
    </location>
</feature>
<protein>
    <submittedName>
        <fullName evidence="6">IclR family transcriptional regulator</fullName>
    </submittedName>
</protein>
<dbReference type="InterPro" id="IPR005471">
    <property type="entry name" value="Tscrpt_reg_IclR_N"/>
</dbReference>
<dbReference type="GO" id="GO:0003700">
    <property type="term" value="F:DNA-binding transcription factor activity"/>
    <property type="evidence" value="ECO:0007669"/>
    <property type="project" value="TreeGrafter"/>
</dbReference>
<dbReference type="Proteomes" id="UP000247485">
    <property type="component" value="Unassembled WGS sequence"/>
</dbReference>
<dbReference type="Pfam" id="PF09339">
    <property type="entry name" value="HTH_IclR"/>
    <property type="match status" value="1"/>
</dbReference>
<dbReference type="Gene3D" id="1.10.10.10">
    <property type="entry name" value="Winged helix-like DNA-binding domain superfamily/Winged helix DNA-binding domain"/>
    <property type="match status" value="1"/>
</dbReference>
<dbReference type="GO" id="GO:0045892">
    <property type="term" value="P:negative regulation of DNA-templated transcription"/>
    <property type="evidence" value="ECO:0007669"/>
    <property type="project" value="TreeGrafter"/>
</dbReference>
<dbReference type="AlphaFoldDB" id="A0A318FNS7"/>
<comment type="caution">
    <text evidence="6">The sequence shown here is derived from an EMBL/GenBank/DDBJ whole genome shotgun (WGS) entry which is preliminary data.</text>
</comment>
<dbReference type="SUPFAM" id="SSF46785">
    <property type="entry name" value="Winged helix' DNA-binding domain"/>
    <property type="match status" value="1"/>
</dbReference>
<dbReference type="SUPFAM" id="SSF55781">
    <property type="entry name" value="GAF domain-like"/>
    <property type="match status" value="1"/>
</dbReference>
<gene>
    <name evidence="6" type="ORF">DET57_11085</name>
</gene>
<dbReference type="PROSITE" id="PS51078">
    <property type="entry name" value="ICLR_ED"/>
    <property type="match status" value="1"/>
</dbReference>
<keyword evidence="3" id="KW-0804">Transcription</keyword>
<keyword evidence="1" id="KW-0805">Transcription regulation</keyword>
<evidence type="ECO:0000259" key="4">
    <source>
        <dbReference type="PROSITE" id="PS51077"/>
    </source>
</evidence>
<dbReference type="PANTHER" id="PTHR30136">
    <property type="entry name" value="HELIX-TURN-HELIX TRANSCRIPTIONAL REGULATOR, ICLR FAMILY"/>
    <property type="match status" value="1"/>
</dbReference>
<dbReference type="Gene3D" id="3.30.450.40">
    <property type="match status" value="1"/>
</dbReference>
<dbReference type="InterPro" id="IPR014757">
    <property type="entry name" value="Tscrpt_reg_IclR_C"/>
</dbReference>
<dbReference type="InterPro" id="IPR036390">
    <property type="entry name" value="WH_DNA-bd_sf"/>
</dbReference>